<keyword evidence="2" id="KW-1185">Reference proteome</keyword>
<dbReference type="EMBL" id="OU503051">
    <property type="protein sequence ID" value="CAI9779271.1"/>
    <property type="molecule type" value="Genomic_DNA"/>
</dbReference>
<protein>
    <submittedName>
        <fullName evidence="1">Uncharacterized protein</fullName>
    </submittedName>
</protein>
<dbReference type="SUPFAM" id="SSF52047">
    <property type="entry name" value="RNI-like"/>
    <property type="match status" value="1"/>
</dbReference>
<reference evidence="1" key="1">
    <citation type="submission" date="2023-05" db="EMBL/GenBank/DDBJ databases">
        <authorList>
            <person name="Huff M."/>
        </authorList>
    </citation>
    <scope>NUCLEOTIDE SEQUENCE</scope>
</reference>
<evidence type="ECO:0000313" key="1">
    <source>
        <dbReference type="EMBL" id="CAI9779271.1"/>
    </source>
</evidence>
<dbReference type="Proteomes" id="UP000834106">
    <property type="component" value="Chromosome 16"/>
</dbReference>
<dbReference type="InterPro" id="IPR006553">
    <property type="entry name" value="Leu-rich_rpt_Cys-con_subtyp"/>
</dbReference>
<dbReference type="AlphaFoldDB" id="A0AAD2A3V8"/>
<sequence length="124" mass="13553">MVIYFNLDSVDLIIRDCDGVGEAGIIAIARGCPLLNYLDVGGLKNLGDKGIVALSEARNCVSLEACNMIYCPGISKAGVTTLITGCQKLKKLLVEEEKVSQRTKRRAACLLVESWHGDLFFRDF</sequence>
<dbReference type="Gene3D" id="3.80.10.10">
    <property type="entry name" value="Ribonuclease Inhibitor"/>
    <property type="match status" value="1"/>
</dbReference>
<accession>A0AAD2A3V8</accession>
<gene>
    <name evidence="1" type="ORF">FPE_LOCUS26701</name>
</gene>
<name>A0AAD2A3V8_9LAMI</name>
<proteinExistence type="predicted"/>
<dbReference type="SMART" id="SM00367">
    <property type="entry name" value="LRR_CC"/>
    <property type="match status" value="3"/>
</dbReference>
<dbReference type="InterPro" id="IPR032675">
    <property type="entry name" value="LRR_dom_sf"/>
</dbReference>
<organism evidence="1 2">
    <name type="scientific">Fraxinus pennsylvanica</name>
    <dbReference type="NCBI Taxonomy" id="56036"/>
    <lineage>
        <taxon>Eukaryota</taxon>
        <taxon>Viridiplantae</taxon>
        <taxon>Streptophyta</taxon>
        <taxon>Embryophyta</taxon>
        <taxon>Tracheophyta</taxon>
        <taxon>Spermatophyta</taxon>
        <taxon>Magnoliopsida</taxon>
        <taxon>eudicotyledons</taxon>
        <taxon>Gunneridae</taxon>
        <taxon>Pentapetalae</taxon>
        <taxon>asterids</taxon>
        <taxon>lamiids</taxon>
        <taxon>Lamiales</taxon>
        <taxon>Oleaceae</taxon>
        <taxon>Oleeae</taxon>
        <taxon>Fraxinus</taxon>
    </lineage>
</organism>
<evidence type="ECO:0000313" key="2">
    <source>
        <dbReference type="Proteomes" id="UP000834106"/>
    </source>
</evidence>